<dbReference type="RefSeq" id="WP_064514537.1">
    <property type="nucleotide sequence ID" value="NZ_LXEP01000019.1"/>
</dbReference>
<reference evidence="2 3" key="1">
    <citation type="submission" date="2016-04" db="EMBL/GenBank/DDBJ databases">
        <title>ATOL: Assembling a taxonomically balanced genome-scale reconstruction of the evolutionary history of the Enterobacteriaceae.</title>
        <authorList>
            <person name="Plunkett G.III."/>
            <person name="Neeno-Eckwall E.C."/>
            <person name="Glasner J.D."/>
            <person name="Perna N.T."/>
        </authorList>
    </citation>
    <scope>NUCLEOTIDE SEQUENCE [LARGE SCALE GENOMIC DNA]</scope>
    <source>
        <strain evidence="2 3">ATCC 51604</strain>
    </source>
</reference>
<dbReference type="EMBL" id="LXEP01000019">
    <property type="protein sequence ID" value="OAT21468.1"/>
    <property type="molecule type" value="Genomic_DNA"/>
</dbReference>
<comment type="caution">
    <text evidence="2">The sequence shown here is derived from an EMBL/GenBank/DDBJ whole genome shotgun (WGS) entry which is preliminary data.</text>
</comment>
<dbReference type="PATRIC" id="fig|1354253.4.peg.2041"/>
<feature type="transmembrane region" description="Helical" evidence="1">
    <location>
        <begin position="36"/>
        <end position="55"/>
    </location>
</feature>
<feature type="transmembrane region" description="Helical" evidence="1">
    <location>
        <begin position="75"/>
        <end position="92"/>
    </location>
</feature>
<evidence type="ECO:0000256" key="1">
    <source>
        <dbReference type="SAM" id="Phobius"/>
    </source>
</evidence>
<keyword evidence="1" id="KW-0472">Membrane</keyword>
<sequence>MNEYIVALGYFLFALSGVIIAWSLKAFLSVKRLNGATFFIYLLVTSLFGITHLSIVETGINVMFTFANQWIEGNTMVRITATVFLFIQIFIWPSSDKSKRRK</sequence>
<proteinExistence type="predicted"/>
<dbReference type="AlphaFoldDB" id="A0A1B7I0G6"/>
<keyword evidence="1" id="KW-0812">Transmembrane</keyword>
<accession>A0A1B7I0G6</accession>
<dbReference type="Proteomes" id="UP000078504">
    <property type="component" value="Unassembled WGS sequence"/>
</dbReference>
<keyword evidence="1" id="KW-1133">Transmembrane helix</keyword>
<evidence type="ECO:0000313" key="3">
    <source>
        <dbReference type="Proteomes" id="UP000078504"/>
    </source>
</evidence>
<gene>
    <name evidence="2" type="ORF">M977_01999</name>
</gene>
<organism evidence="2 3">
    <name type="scientific">Buttiauxella gaviniae ATCC 51604</name>
    <dbReference type="NCBI Taxonomy" id="1354253"/>
    <lineage>
        <taxon>Bacteria</taxon>
        <taxon>Pseudomonadati</taxon>
        <taxon>Pseudomonadota</taxon>
        <taxon>Gammaproteobacteria</taxon>
        <taxon>Enterobacterales</taxon>
        <taxon>Enterobacteriaceae</taxon>
        <taxon>Buttiauxella</taxon>
    </lineage>
</organism>
<protein>
    <submittedName>
        <fullName evidence="2">Uncharacterized protein</fullName>
    </submittedName>
</protein>
<evidence type="ECO:0000313" key="2">
    <source>
        <dbReference type="EMBL" id="OAT21468.1"/>
    </source>
</evidence>
<name>A0A1B7I0G6_9ENTR</name>
<feature type="transmembrane region" description="Helical" evidence="1">
    <location>
        <begin position="6"/>
        <end position="24"/>
    </location>
</feature>